<name>A0A382QEG1_9ZZZZ</name>
<sequence>VKVSATILAAGQSSRMENGNKLLLPINEIPMISHVCNTVLTAGLDPVVVVTGCDNELVTQAIPTAINEIIYNSHWQSGMASSIYSGISALPKNIDGNMIVLGDMPMLSKNTLDLLIDEFIVQHGDHIIYPIYEERQANPVIFPKKYFQEILSTTGDHGCKKVLKQYPDNAVGVSIGLPEVVFDCDDENDYFRLLEEMQEFDDKT</sequence>
<dbReference type="SUPFAM" id="SSF53448">
    <property type="entry name" value="Nucleotide-diphospho-sugar transferases"/>
    <property type="match status" value="1"/>
</dbReference>
<feature type="non-terminal residue" evidence="2">
    <location>
        <position position="1"/>
    </location>
</feature>
<reference evidence="2" key="1">
    <citation type="submission" date="2018-05" db="EMBL/GenBank/DDBJ databases">
        <authorList>
            <person name="Lanie J.A."/>
            <person name="Ng W.-L."/>
            <person name="Kazmierczak K.M."/>
            <person name="Andrzejewski T.M."/>
            <person name="Davidsen T.M."/>
            <person name="Wayne K.J."/>
            <person name="Tettelin H."/>
            <person name="Glass J.I."/>
            <person name="Rusch D."/>
            <person name="Podicherti R."/>
            <person name="Tsui H.-C.T."/>
            <person name="Winkler M.E."/>
        </authorList>
    </citation>
    <scope>NUCLEOTIDE SEQUENCE</scope>
</reference>
<dbReference type="CDD" id="cd04182">
    <property type="entry name" value="GT_2_like_f"/>
    <property type="match status" value="1"/>
</dbReference>
<dbReference type="AlphaFoldDB" id="A0A382QEG1"/>
<feature type="domain" description="MobA-like NTP transferase" evidence="1">
    <location>
        <begin position="5"/>
        <end position="166"/>
    </location>
</feature>
<dbReference type="EMBL" id="UINC01113188">
    <property type="protein sequence ID" value="SVC82631.1"/>
    <property type="molecule type" value="Genomic_DNA"/>
</dbReference>
<protein>
    <recommendedName>
        <fullName evidence="1">MobA-like NTP transferase domain-containing protein</fullName>
    </recommendedName>
</protein>
<dbReference type="PANTHER" id="PTHR43777:SF1">
    <property type="entry name" value="MOLYBDENUM COFACTOR CYTIDYLYLTRANSFERASE"/>
    <property type="match status" value="1"/>
</dbReference>
<accession>A0A382QEG1</accession>
<dbReference type="InterPro" id="IPR029044">
    <property type="entry name" value="Nucleotide-diphossugar_trans"/>
</dbReference>
<evidence type="ECO:0000313" key="2">
    <source>
        <dbReference type="EMBL" id="SVC82631.1"/>
    </source>
</evidence>
<dbReference type="Pfam" id="PF12804">
    <property type="entry name" value="NTP_transf_3"/>
    <property type="match status" value="1"/>
</dbReference>
<organism evidence="2">
    <name type="scientific">marine metagenome</name>
    <dbReference type="NCBI Taxonomy" id="408172"/>
    <lineage>
        <taxon>unclassified sequences</taxon>
        <taxon>metagenomes</taxon>
        <taxon>ecological metagenomes</taxon>
    </lineage>
</organism>
<dbReference type="InterPro" id="IPR025877">
    <property type="entry name" value="MobA-like_NTP_Trfase"/>
</dbReference>
<dbReference type="GO" id="GO:0016779">
    <property type="term" value="F:nucleotidyltransferase activity"/>
    <property type="evidence" value="ECO:0007669"/>
    <property type="project" value="UniProtKB-ARBA"/>
</dbReference>
<dbReference type="Gene3D" id="3.90.550.10">
    <property type="entry name" value="Spore Coat Polysaccharide Biosynthesis Protein SpsA, Chain A"/>
    <property type="match status" value="1"/>
</dbReference>
<gene>
    <name evidence="2" type="ORF">METZ01_LOCUS335485</name>
</gene>
<evidence type="ECO:0000259" key="1">
    <source>
        <dbReference type="Pfam" id="PF12804"/>
    </source>
</evidence>
<proteinExistence type="predicted"/>
<dbReference type="PANTHER" id="PTHR43777">
    <property type="entry name" value="MOLYBDENUM COFACTOR CYTIDYLYLTRANSFERASE"/>
    <property type="match status" value="1"/>
</dbReference>